<sequence>MGQEGNDNGKEVNGEEGNDNGKEMNGEEGNDNGKELNGEEGNDNGKEMNGEDVVVNECLEKINNKEINDEIIEDFLMEMEPISMTQILNEPNVMTQLENEAYDKLSKEKGRPCYPINSLVVGESSKEKVLVNETEEFDK</sequence>
<evidence type="ECO:0000313" key="2">
    <source>
        <dbReference type="Proteomes" id="UP001055811"/>
    </source>
</evidence>
<dbReference type="Proteomes" id="UP001055811">
    <property type="component" value="Linkage Group LG08"/>
</dbReference>
<name>A0ACB8ZSW0_CICIN</name>
<reference evidence="2" key="1">
    <citation type="journal article" date="2022" name="Mol. Ecol. Resour.">
        <title>The genomes of chicory, endive, great burdock and yacon provide insights into Asteraceae palaeo-polyploidization history and plant inulin production.</title>
        <authorList>
            <person name="Fan W."/>
            <person name="Wang S."/>
            <person name="Wang H."/>
            <person name="Wang A."/>
            <person name="Jiang F."/>
            <person name="Liu H."/>
            <person name="Zhao H."/>
            <person name="Xu D."/>
            <person name="Zhang Y."/>
        </authorList>
    </citation>
    <scope>NUCLEOTIDE SEQUENCE [LARGE SCALE GENOMIC DNA]</scope>
    <source>
        <strain evidence="2">cv. Punajuju</strain>
    </source>
</reference>
<dbReference type="EMBL" id="CM042016">
    <property type="protein sequence ID" value="KAI3700576.1"/>
    <property type="molecule type" value="Genomic_DNA"/>
</dbReference>
<comment type="caution">
    <text evidence="1">The sequence shown here is derived from an EMBL/GenBank/DDBJ whole genome shotgun (WGS) entry which is preliminary data.</text>
</comment>
<organism evidence="1 2">
    <name type="scientific">Cichorium intybus</name>
    <name type="common">Chicory</name>
    <dbReference type="NCBI Taxonomy" id="13427"/>
    <lineage>
        <taxon>Eukaryota</taxon>
        <taxon>Viridiplantae</taxon>
        <taxon>Streptophyta</taxon>
        <taxon>Embryophyta</taxon>
        <taxon>Tracheophyta</taxon>
        <taxon>Spermatophyta</taxon>
        <taxon>Magnoliopsida</taxon>
        <taxon>eudicotyledons</taxon>
        <taxon>Gunneridae</taxon>
        <taxon>Pentapetalae</taxon>
        <taxon>asterids</taxon>
        <taxon>campanulids</taxon>
        <taxon>Asterales</taxon>
        <taxon>Asteraceae</taxon>
        <taxon>Cichorioideae</taxon>
        <taxon>Cichorieae</taxon>
        <taxon>Cichoriinae</taxon>
        <taxon>Cichorium</taxon>
    </lineage>
</organism>
<gene>
    <name evidence="1" type="ORF">L2E82_45211</name>
</gene>
<keyword evidence="2" id="KW-1185">Reference proteome</keyword>
<proteinExistence type="predicted"/>
<evidence type="ECO:0000313" key="1">
    <source>
        <dbReference type="EMBL" id="KAI3700576.1"/>
    </source>
</evidence>
<reference evidence="1 2" key="2">
    <citation type="journal article" date="2022" name="Mol. Ecol. Resour.">
        <title>The genomes of chicory, endive, great burdock and yacon provide insights into Asteraceae paleo-polyploidization history and plant inulin production.</title>
        <authorList>
            <person name="Fan W."/>
            <person name="Wang S."/>
            <person name="Wang H."/>
            <person name="Wang A."/>
            <person name="Jiang F."/>
            <person name="Liu H."/>
            <person name="Zhao H."/>
            <person name="Xu D."/>
            <person name="Zhang Y."/>
        </authorList>
    </citation>
    <scope>NUCLEOTIDE SEQUENCE [LARGE SCALE GENOMIC DNA]</scope>
    <source>
        <strain evidence="2">cv. Punajuju</strain>
        <tissue evidence="1">Leaves</tissue>
    </source>
</reference>
<protein>
    <submittedName>
        <fullName evidence="1">Uncharacterized protein</fullName>
    </submittedName>
</protein>
<accession>A0ACB8ZSW0</accession>